<evidence type="ECO:0000313" key="3">
    <source>
        <dbReference type="Proteomes" id="UP000326924"/>
    </source>
</evidence>
<protein>
    <submittedName>
        <fullName evidence="2">Uncharacterized protein</fullName>
    </submittedName>
</protein>
<organism evidence="2 3">
    <name type="scientific">Sphaerosporella brunnea</name>
    <dbReference type="NCBI Taxonomy" id="1250544"/>
    <lineage>
        <taxon>Eukaryota</taxon>
        <taxon>Fungi</taxon>
        <taxon>Dikarya</taxon>
        <taxon>Ascomycota</taxon>
        <taxon>Pezizomycotina</taxon>
        <taxon>Pezizomycetes</taxon>
        <taxon>Pezizales</taxon>
        <taxon>Pyronemataceae</taxon>
        <taxon>Sphaerosporella</taxon>
    </lineage>
</organism>
<dbReference type="InParanoid" id="A0A5J5FAD3"/>
<evidence type="ECO:0000313" key="2">
    <source>
        <dbReference type="EMBL" id="KAA8914570.1"/>
    </source>
</evidence>
<proteinExistence type="predicted"/>
<keyword evidence="1" id="KW-0472">Membrane</keyword>
<dbReference type="EMBL" id="VXIS01000005">
    <property type="protein sequence ID" value="KAA8914570.1"/>
    <property type="molecule type" value="Genomic_DNA"/>
</dbReference>
<sequence>MGWLAFWNWRLGRLDRYRIDYFGFLMTCISTWFLFEGLPTLRPVNPVVPATVASNEVRTSPVTRGFLPFIFRGHQGSHIVNSVLYRVRPCEAIWWATMTSKAISCTKPATTNYLIQCSKVPLLALCPYLIVIITSISRRPAIIGISMSLPNLEPYYRYSPCYWIAGTRKSSAIRQRPFRGN</sequence>
<reference evidence="2 3" key="1">
    <citation type="submission" date="2019-09" db="EMBL/GenBank/DDBJ databases">
        <title>Draft genome of the ectomycorrhizal ascomycete Sphaerosporella brunnea.</title>
        <authorList>
            <consortium name="DOE Joint Genome Institute"/>
            <person name="Benucci G.M."/>
            <person name="Marozzi G."/>
            <person name="Antonielli L."/>
            <person name="Sanchez S."/>
            <person name="Marco P."/>
            <person name="Wang X."/>
            <person name="Falini L.B."/>
            <person name="Barry K."/>
            <person name="Haridas S."/>
            <person name="Lipzen A."/>
            <person name="Labutti K."/>
            <person name="Grigoriev I.V."/>
            <person name="Murat C."/>
            <person name="Martin F."/>
            <person name="Albertini E."/>
            <person name="Donnini D."/>
            <person name="Bonito G."/>
        </authorList>
    </citation>
    <scope>NUCLEOTIDE SEQUENCE [LARGE SCALE GENOMIC DNA]</scope>
    <source>
        <strain evidence="2 3">Sb_GMNB300</strain>
    </source>
</reference>
<comment type="caution">
    <text evidence="2">The sequence shown here is derived from an EMBL/GenBank/DDBJ whole genome shotgun (WGS) entry which is preliminary data.</text>
</comment>
<evidence type="ECO:0000256" key="1">
    <source>
        <dbReference type="SAM" id="Phobius"/>
    </source>
</evidence>
<dbReference type="AlphaFoldDB" id="A0A5J5FAD3"/>
<keyword evidence="1" id="KW-0812">Transmembrane</keyword>
<gene>
    <name evidence="2" type="ORF">FN846DRAFT_567008</name>
</gene>
<dbReference type="Proteomes" id="UP000326924">
    <property type="component" value="Unassembled WGS sequence"/>
</dbReference>
<accession>A0A5J5FAD3</accession>
<keyword evidence="1" id="KW-1133">Transmembrane helix</keyword>
<keyword evidence="3" id="KW-1185">Reference proteome</keyword>
<feature type="transmembrane region" description="Helical" evidence="1">
    <location>
        <begin position="21"/>
        <end position="38"/>
    </location>
</feature>
<name>A0A5J5FAD3_9PEZI</name>